<gene>
    <name evidence="1" type="ORF">BT96DRAFT_996376</name>
</gene>
<keyword evidence="2" id="KW-1185">Reference proteome</keyword>
<protein>
    <submittedName>
        <fullName evidence="1">Uncharacterized protein</fullName>
    </submittedName>
</protein>
<sequence>MSSPKPPTVTPTPYLSGILLNTRQIQLIAENTLSAEDISLANYNDHGIDYAWAINRHFHETLVHRAVICPPRNAKPSDKDLRFYAHSVVPSFDGKPPQPYAGDFQYDFLRELLEGLPEEVRKEFLGARMGVVRWPRYFREPEWIREDMYKAIEEMQAQQKLDGDSEDDTT</sequence>
<dbReference type="Proteomes" id="UP000799118">
    <property type="component" value="Unassembled WGS sequence"/>
</dbReference>
<proteinExistence type="predicted"/>
<evidence type="ECO:0000313" key="2">
    <source>
        <dbReference type="Proteomes" id="UP000799118"/>
    </source>
</evidence>
<name>A0A6A4HID4_9AGAR</name>
<reference evidence="1" key="1">
    <citation type="journal article" date="2019" name="Environ. Microbiol.">
        <title>Fungal ecological strategies reflected in gene transcription - a case study of two litter decomposers.</title>
        <authorList>
            <person name="Barbi F."/>
            <person name="Kohler A."/>
            <person name="Barry K."/>
            <person name="Baskaran P."/>
            <person name="Daum C."/>
            <person name="Fauchery L."/>
            <person name="Ihrmark K."/>
            <person name="Kuo A."/>
            <person name="LaButti K."/>
            <person name="Lipzen A."/>
            <person name="Morin E."/>
            <person name="Grigoriev I.V."/>
            <person name="Henrissat B."/>
            <person name="Lindahl B."/>
            <person name="Martin F."/>
        </authorList>
    </citation>
    <scope>NUCLEOTIDE SEQUENCE</scope>
    <source>
        <strain evidence="1">JB14</strain>
    </source>
</reference>
<evidence type="ECO:0000313" key="1">
    <source>
        <dbReference type="EMBL" id="KAE9396854.1"/>
    </source>
</evidence>
<dbReference type="OrthoDB" id="2932723at2759"/>
<accession>A0A6A4HID4</accession>
<dbReference type="EMBL" id="ML769507">
    <property type="protein sequence ID" value="KAE9396854.1"/>
    <property type="molecule type" value="Genomic_DNA"/>
</dbReference>
<organism evidence="1 2">
    <name type="scientific">Gymnopus androsaceus JB14</name>
    <dbReference type="NCBI Taxonomy" id="1447944"/>
    <lineage>
        <taxon>Eukaryota</taxon>
        <taxon>Fungi</taxon>
        <taxon>Dikarya</taxon>
        <taxon>Basidiomycota</taxon>
        <taxon>Agaricomycotina</taxon>
        <taxon>Agaricomycetes</taxon>
        <taxon>Agaricomycetidae</taxon>
        <taxon>Agaricales</taxon>
        <taxon>Marasmiineae</taxon>
        <taxon>Omphalotaceae</taxon>
        <taxon>Gymnopus</taxon>
    </lineage>
</organism>
<dbReference type="AlphaFoldDB" id="A0A6A4HID4"/>